<sequence>MQRKLVQTSEGARHPFRQSLAPHVFAVPAEWKPKPLKWWQREDAHLFVVSFGAFFTAFYTFIA</sequence>
<comment type="caution">
    <text evidence="2">The sequence shown here is derived from an EMBL/GenBank/DDBJ whole genome shotgun (WGS) entry which is preliminary data.</text>
</comment>
<organism evidence="2 3">
    <name type="scientific">Sphingorhabdus pulchriflava</name>
    <dbReference type="NCBI Taxonomy" id="2292257"/>
    <lineage>
        <taxon>Bacteria</taxon>
        <taxon>Pseudomonadati</taxon>
        <taxon>Pseudomonadota</taxon>
        <taxon>Alphaproteobacteria</taxon>
        <taxon>Sphingomonadales</taxon>
        <taxon>Sphingomonadaceae</taxon>
        <taxon>Sphingorhabdus</taxon>
    </lineage>
</organism>
<accession>A0A371BJH5</accession>
<dbReference type="AlphaFoldDB" id="A0A371BJH5"/>
<dbReference type="Proteomes" id="UP000263833">
    <property type="component" value="Unassembled WGS sequence"/>
</dbReference>
<protein>
    <submittedName>
        <fullName evidence="2">Uncharacterized protein</fullName>
    </submittedName>
</protein>
<keyword evidence="1" id="KW-0472">Membrane</keyword>
<dbReference type="RefSeq" id="WP_115549270.1">
    <property type="nucleotide sequence ID" value="NZ_QRGP01000001.1"/>
</dbReference>
<gene>
    <name evidence="2" type="ORF">DXH95_10515</name>
</gene>
<dbReference type="OrthoDB" id="7428630at2"/>
<evidence type="ECO:0000313" key="3">
    <source>
        <dbReference type="Proteomes" id="UP000263833"/>
    </source>
</evidence>
<keyword evidence="1" id="KW-0812">Transmembrane</keyword>
<keyword evidence="3" id="KW-1185">Reference proteome</keyword>
<reference evidence="3" key="1">
    <citation type="submission" date="2018-08" db="EMBL/GenBank/DDBJ databases">
        <authorList>
            <person name="Kim S.-J."/>
            <person name="Jung G.-Y."/>
        </authorList>
    </citation>
    <scope>NUCLEOTIDE SEQUENCE [LARGE SCALE GENOMIC DNA]</scope>
    <source>
        <strain evidence="3">GY_G</strain>
    </source>
</reference>
<evidence type="ECO:0000256" key="1">
    <source>
        <dbReference type="SAM" id="Phobius"/>
    </source>
</evidence>
<evidence type="ECO:0000313" key="2">
    <source>
        <dbReference type="EMBL" id="RDV07725.1"/>
    </source>
</evidence>
<feature type="transmembrane region" description="Helical" evidence="1">
    <location>
        <begin position="44"/>
        <end position="62"/>
    </location>
</feature>
<keyword evidence="1" id="KW-1133">Transmembrane helix</keyword>
<dbReference type="EMBL" id="QRGP01000001">
    <property type="protein sequence ID" value="RDV07725.1"/>
    <property type="molecule type" value="Genomic_DNA"/>
</dbReference>
<name>A0A371BJH5_9SPHN</name>
<proteinExistence type="predicted"/>